<dbReference type="EMBL" id="JAOCBV010000001">
    <property type="protein sequence ID" value="MDH0757550.1"/>
    <property type="molecule type" value="Genomic_DNA"/>
</dbReference>
<sequence>MCTEGGHYILQSLDNLCEAWQFTSTLSHNKLSQVDNTGLNTSSLVEHAYNPIHRRYQYDPAGVLVQTLYKLRGEFKYEYEANGQLRSRSTARSQLGLEQAGALGDSREVPFYRITLGWAFGGGHHHAFFGAGSLAPDLHRYSSTALAPHDFGHLQVEWRAPHRAARLSPYL</sequence>
<protein>
    <submittedName>
        <fullName evidence="1">Uncharacterized protein</fullName>
    </submittedName>
</protein>
<dbReference type="Proteomes" id="UP001160152">
    <property type="component" value="Unassembled WGS sequence"/>
</dbReference>
<comment type="caution">
    <text evidence="1">The sequence shown here is derived from an EMBL/GenBank/DDBJ whole genome shotgun (WGS) entry which is preliminary data.</text>
</comment>
<accession>A0ABD4YFH6</accession>
<dbReference type="AlphaFoldDB" id="A0ABD4YFH6"/>
<organism evidence="1 2">
    <name type="scientific">Pseudomonas juntendi</name>
    <dbReference type="NCBI Taxonomy" id="2666183"/>
    <lineage>
        <taxon>Bacteria</taxon>
        <taxon>Pseudomonadati</taxon>
        <taxon>Pseudomonadota</taxon>
        <taxon>Gammaproteobacteria</taxon>
        <taxon>Pseudomonadales</taxon>
        <taxon>Pseudomonadaceae</taxon>
        <taxon>Pseudomonas</taxon>
    </lineage>
</organism>
<name>A0ABD4YFH6_9PSED</name>
<evidence type="ECO:0000313" key="1">
    <source>
        <dbReference type="EMBL" id="MDH0757550.1"/>
    </source>
</evidence>
<evidence type="ECO:0000313" key="2">
    <source>
        <dbReference type="Proteomes" id="UP001160152"/>
    </source>
</evidence>
<proteinExistence type="predicted"/>
<reference evidence="1 2" key="1">
    <citation type="submission" date="2022-09" db="EMBL/GenBank/DDBJ databases">
        <title>Intensive care unit water sources are persistently colonized with multi-drug resistant bacteria and are the site of extensive horizontal gene transfer of antibiotic resistance genes.</title>
        <authorList>
            <person name="Diorio-Toth L."/>
        </authorList>
    </citation>
    <scope>NUCLEOTIDE SEQUENCE [LARGE SCALE GENOMIC DNA]</scope>
    <source>
        <strain evidence="1 2">GD03901</strain>
    </source>
</reference>
<gene>
    <name evidence="1" type="ORF">N5C70_12640</name>
</gene>